<keyword evidence="2" id="KW-1185">Reference proteome</keyword>
<gene>
    <name evidence="1" type="ORF">OSTQU699_LOCUS10098</name>
</gene>
<dbReference type="Proteomes" id="UP000708148">
    <property type="component" value="Unassembled WGS sequence"/>
</dbReference>
<accession>A0A8S1JFH7</accession>
<comment type="caution">
    <text evidence="1">The sequence shown here is derived from an EMBL/GenBank/DDBJ whole genome shotgun (WGS) entry which is preliminary data.</text>
</comment>
<protein>
    <submittedName>
        <fullName evidence="1">Uncharacterized protein</fullName>
    </submittedName>
</protein>
<evidence type="ECO:0000313" key="2">
    <source>
        <dbReference type="Proteomes" id="UP000708148"/>
    </source>
</evidence>
<dbReference type="EMBL" id="CAJHUC010002947">
    <property type="protein sequence ID" value="CAD7704743.1"/>
    <property type="molecule type" value="Genomic_DNA"/>
</dbReference>
<dbReference type="OrthoDB" id="543368at2759"/>
<dbReference type="AlphaFoldDB" id="A0A8S1JFH7"/>
<proteinExistence type="predicted"/>
<name>A0A8S1JFH7_9CHLO</name>
<reference evidence="1" key="1">
    <citation type="submission" date="2020-12" db="EMBL/GenBank/DDBJ databases">
        <authorList>
            <person name="Iha C."/>
        </authorList>
    </citation>
    <scope>NUCLEOTIDE SEQUENCE</scope>
</reference>
<evidence type="ECO:0000313" key="1">
    <source>
        <dbReference type="EMBL" id="CAD7704743.1"/>
    </source>
</evidence>
<organism evidence="1 2">
    <name type="scientific">Ostreobium quekettii</name>
    <dbReference type="NCBI Taxonomy" id="121088"/>
    <lineage>
        <taxon>Eukaryota</taxon>
        <taxon>Viridiplantae</taxon>
        <taxon>Chlorophyta</taxon>
        <taxon>core chlorophytes</taxon>
        <taxon>Ulvophyceae</taxon>
        <taxon>TCBD clade</taxon>
        <taxon>Bryopsidales</taxon>
        <taxon>Ostreobineae</taxon>
        <taxon>Ostreobiaceae</taxon>
        <taxon>Ostreobium</taxon>
    </lineage>
</organism>
<sequence length="117" mass="12987">MGLRSRSRELSFPLIHGLATGVTVEDLKKQVSLMDLEIKEGSQEMDFELRLKNKGELLLRAPFLPGRDYNISISANEDTKDGFGLPLLATTGIKTGEALFHEFSPIMPGEFAFDDKS</sequence>